<dbReference type="Gene3D" id="1.10.287.950">
    <property type="entry name" value="Methyl-accepting chemotaxis protein"/>
    <property type="match status" value="1"/>
</dbReference>
<evidence type="ECO:0000313" key="6">
    <source>
        <dbReference type="EMBL" id="TWH03644.1"/>
    </source>
</evidence>
<feature type="region of interest" description="Disordered" evidence="4">
    <location>
        <begin position="1"/>
        <end position="26"/>
    </location>
</feature>
<dbReference type="GO" id="GO:0006935">
    <property type="term" value="P:chemotaxis"/>
    <property type="evidence" value="ECO:0007669"/>
    <property type="project" value="InterPro"/>
</dbReference>
<evidence type="ECO:0000256" key="2">
    <source>
        <dbReference type="PROSITE-ProRule" id="PRU00284"/>
    </source>
</evidence>
<keyword evidence="7" id="KW-1185">Reference proteome</keyword>
<dbReference type="SUPFAM" id="SSF58104">
    <property type="entry name" value="Methyl-accepting chemotaxis protein (MCP) signaling domain"/>
    <property type="match status" value="1"/>
</dbReference>
<dbReference type="InterPro" id="IPR004090">
    <property type="entry name" value="Chemotax_Me-accpt_rcpt"/>
</dbReference>
<feature type="domain" description="Methyl-accepting transducer" evidence="5">
    <location>
        <begin position="44"/>
        <end position="121"/>
    </location>
</feature>
<reference evidence="6 7" key="1">
    <citation type="submission" date="2019-07" db="EMBL/GenBank/DDBJ databases">
        <title>Genome sequencing of lignin-degrading bacterial isolates.</title>
        <authorList>
            <person name="Gladden J."/>
        </authorList>
    </citation>
    <scope>NUCLEOTIDE SEQUENCE [LARGE SCALE GENOMIC DNA]</scope>
    <source>
        <strain evidence="6 7">J19</strain>
    </source>
</reference>
<protein>
    <submittedName>
        <fullName evidence="6">Methyl-accepting chemotaxis protein</fullName>
    </submittedName>
</protein>
<feature type="coiled-coil region" evidence="3">
    <location>
        <begin position="102"/>
        <end position="129"/>
    </location>
</feature>
<dbReference type="AlphaFoldDB" id="A0A562D2B6"/>
<comment type="caution">
    <text evidence="6">The sequence shown here is derived from an EMBL/GenBank/DDBJ whole genome shotgun (WGS) entry which is preliminary data.</text>
</comment>
<keyword evidence="1 2" id="KW-0807">Transducer</keyword>
<evidence type="ECO:0000256" key="3">
    <source>
        <dbReference type="SAM" id="Coils"/>
    </source>
</evidence>
<evidence type="ECO:0000259" key="5">
    <source>
        <dbReference type="PROSITE" id="PS50111"/>
    </source>
</evidence>
<gene>
    <name evidence="6" type="ORF">L613_007900000100</name>
</gene>
<dbReference type="Gene3D" id="3.30.450.20">
    <property type="entry name" value="PAS domain"/>
    <property type="match status" value="1"/>
</dbReference>
<organism evidence="6 7">
    <name type="scientific">Pseudoxanthomonas taiwanensis J19</name>
    <dbReference type="NCBI Taxonomy" id="935569"/>
    <lineage>
        <taxon>Bacteria</taxon>
        <taxon>Pseudomonadati</taxon>
        <taxon>Pseudomonadota</taxon>
        <taxon>Gammaproteobacteria</taxon>
        <taxon>Lysobacterales</taxon>
        <taxon>Lysobacteraceae</taxon>
        <taxon>Pseudoxanthomonas</taxon>
    </lineage>
</organism>
<dbReference type="Pfam" id="PF00015">
    <property type="entry name" value="MCPsignal"/>
    <property type="match status" value="1"/>
</dbReference>
<accession>A0A562D2B6</accession>
<dbReference type="GO" id="GO:0007165">
    <property type="term" value="P:signal transduction"/>
    <property type="evidence" value="ECO:0007669"/>
    <property type="project" value="UniProtKB-KW"/>
</dbReference>
<dbReference type="EMBL" id="VLJS01000112">
    <property type="protein sequence ID" value="TWH03644.1"/>
    <property type="molecule type" value="Genomic_DNA"/>
</dbReference>
<dbReference type="PRINTS" id="PR00260">
    <property type="entry name" value="CHEMTRNSDUCR"/>
</dbReference>
<evidence type="ECO:0000313" key="7">
    <source>
        <dbReference type="Proteomes" id="UP000321583"/>
    </source>
</evidence>
<sequence length="373" mass="40894">MKPGHLSYETVPHPRMNTPATPAQASVDDHIRSVAGLSGRMLGELRQSLRRIEEINRTTLVISMNARVESARMGAAGRGFAVIAQEMDALSRRVAETAGEIDRRAEATRADMQATLARLEDEVRHTRLAGLALVNIDLIDRNLYERSCDVRWWATDAAVVAAARPGATAEELAHASRRMGQILDSYTVYFDLVLVGLDGCVLANGRPGQYRSAGMDVRDAPWFESARRCASGEEFGFQEVHASALAGGERVLVYACGVREGGRVDGRLLGVLGIVFRWDALAQTVVQRTPLSQQEWTRSRACIVDGQGRVLADSAGRILQEVIDFPGRDELLRQPLAARVVEFQGRPHCVAHAASPGYETYRSGWHSLILQAL</sequence>
<keyword evidence="3" id="KW-0175">Coiled coil</keyword>
<dbReference type="InterPro" id="IPR004089">
    <property type="entry name" value="MCPsignal_dom"/>
</dbReference>
<dbReference type="GO" id="GO:0004888">
    <property type="term" value="F:transmembrane signaling receptor activity"/>
    <property type="evidence" value="ECO:0007669"/>
    <property type="project" value="InterPro"/>
</dbReference>
<name>A0A562D2B6_9GAMM</name>
<dbReference type="PROSITE" id="PS50111">
    <property type="entry name" value="CHEMOTAXIS_TRANSDUC_2"/>
    <property type="match status" value="1"/>
</dbReference>
<proteinExistence type="predicted"/>
<evidence type="ECO:0000256" key="4">
    <source>
        <dbReference type="SAM" id="MobiDB-lite"/>
    </source>
</evidence>
<evidence type="ECO:0000256" key="1">
    <source>
        <dbReference type="ARBA" id="ARBA00023224"/>
    </source>
</evidence>
<dbReference type="GO" id="GO:0016020">
    <property type="term" value="C:membrane"/>
    <property type="evidence" value="ECO:0007669"/>
    <property type="project" value="InterPro"/>
</dbReference>
<dbReference type="Proteomes" id="UP000321583">
    <property type="component" value="Unassembled WGS sequence"/>
</dbReference>